<dbReference type="GO" id="GO:0016020">
    <property type="term" value="C:membrane"/>
    <property type="evidence" value="ECO:0007669"/>
    <property type="project" value="UniProtKB-SubCell"/>
</dbReference>
<dbReference type="AlphaFoldDB" id="A0A9W8YKY7"/>
<accession>A0A9W8YKY7</accession>
<feature type="transmembrane region" description="Helical" evidence="7">
    <location>
        <begin position="20"/>
        <end position="40"/>
    </location>
</feature>
<name>A0A9W8YKY7_9PEZI</name>
<dbReference type="PANTHER" id="PTHR33048:SF47">
    <property type="entry name" value="INTEGRAL MEMBRANE PROTEIN-RELATED"/>
    <property type="match status" value="1"/>
</dbReference>
<evidence type="ECO:0000256" key="5">
    <source>
        <dbReference type="ARBA" id="ARBA00038359"/>
    </source>
</evidence>
<feature type="domain" description="Rhodopsin" evidence="8">
    <location>
        <begin position="37"/>
        <end position="284"/>
    </location>
</feature>
<keyword evidence="3 7" id="KW-1133">Transmembrane helix</keyword>
<feature type="transmembrane region" description="Helical" evidence="7">
    <location>
        <begin position="93"/>
        <end position="114"/>
    </location>
</feature>
<comment type="caution">
    <text evidence="9">The sequence shown here is derived from an EMBL/GenBank/DDBJ whole genome shotgun (WGS) entry which is preliminary data.</text>
</comment>
<dbReference type="InterPro" id="IPR049326">
    <property type="entry name" value="Rhodopsin_dom_fungi"/>
</dbReference>
<evidence type="ECO:0000313" key="10">
    <source>
        <dbReference type="Proteomes" id="UP001140453"/>
    </source>
</evidence>
<sequence length="390" mass="42955">MPVTASELQPDEKHQIDSARGAILGVYLFALIVCLGRLYVRKFILKAFKIDDWACVTGLISTTGFAVLSLAVIEFGAGRHLANIPFDDARIFYIFYYAMTVSFIFFAFPIKTSLLLHIRRVVPFPYVLNLFSGIWIFLLLFTVSSCIVDAFFCRPPRFVYDINWVSRPDRAEHCFSNDLSYAMLVYQGAVSFATDLAILLLPIPALARMTVSRGKWFALGIVFMSATVASITPILRLMNAKFQRDTGVTDLTFYSLPLLYWTNVEYNMGMVAGSMGTLRPLFSKLVGGLTSRSSGSGHSSGNQTDGAAHMRSKRRVRGAASRVQGDSILLTVNSMAGSVANNARAEGENATFRTLFEVPPLVSKSQQRCVGAGDIEVSQSEITASSNQPH</sequence>
<evidence type="ECO:0000256" key="6">
    <source>
        <dbReference type="SAM" id="MobiDB-lite"/>
    </source>
</evidence>
<feature type="transmembrane region" description="Helical" evidence="7">
    <location>
        <begin position="184"/>
        <end position="204"/>
    </location>
</feature>
<keyword evidence="4 7" id="KW-0472">Membrane</keyword>
<feature type="transmembrane region" description="Helical" evidence="7">
    <location>
        <begin position="126"/>
        <end position="152"/>
    </location>
</feature>
<evidence type="ECO:0000256" key="2">
    <source>
        <dbReference type="ARBA" id="ARBA00022692"/>
    </source>
</evidence>
<dbReference type="PANTHER" id="PTHR33048">
    <property type="entry name" value="PTH11-LIKE INTEGRAL MEMBRANE PROTEIN (AFU_ORTHOLOGUE AFUA_5G11245)"/>
    <property type="match status" value="1"/>
</dbReference>
<evidence type="ECO:0000313" key="9">
    <source>
        <dbReference type="EMBL" id="KAJ4386634.1"/>
    </source>
</evidence>
<evidence type="ECO:0000259" key="8">
    <source>
        <dbReference type="Pfam" id="PF20684"/>
    </source>
</evidence>
<dbReference type="OrthoDB" id="5022096at2759"/>
<evidence type="ECO:0000256" key="3">
    <source>
        <dbReference type="ARBA" id="ARBA00022989"/>
    </source>
</evidence>
<feature type="compositionally biased region" description="Low complexity" evidence="6">
    <location>
        <begin position="292"/>
        <end position="301"/>
    </location>
</feature>
<evidence type="ECO:0000256" key="4">
    <source>
        <dbReference type="ARBA" id="ARBA00023136"/>
    </source>
</evidence>
<comment type="similarity">
    <text evidence="5">Belongs to the SAT4 family.</text>
</comment>
<comment type="subcellular location">
    <subcellularLocation>
        <location evidence="1">Membrane</location>
        <topology evidence="1">Multi-pass membrane protein</topology>
    </subcellularLocation>
</comment>
<gene>
    <name evidence="9" type="ORF">N0V93_009532</name>
</gene>
<dbReference type="Proteomes" id="UP001140453">
    <property type="component" value="Unassembled WGS sequence"/>
</dbReference>
<evidence type="ECO:0000256" key="7">
    <source>
        <dbReference type="SAM" id="Phobius"/>
    </source>
</evidence>
<dbReference type="Pfam" id="PF20684">
    <property type="entry name" value="Fung_rhodopsin"/>
    <property type="match status" value="1"/>
</dbReference>
<dbReference type="InterPro" id="IPR052337">
    <property type="entry name" value="SAT4-like"/>
</dbReference>
<protein>
    <recommendedName>
        <fullName evidence="8">Rhodopsin domain-containing protein</fullName>
    </recommendedName>
</protein>
<keyword evidence="2 7" id="KW-0812">Transmembrane</keyword>
<feature type="transmembrane region" description="Helical" evidence="7">
    <location>
        <begin position="216"/>
        <end position="235"/>
    </location>
</feature>
<keyword evidence="10" id="KW-1185">Reference proteome</keyword>
<feature type="transmembrane region" description="Helical" evidence="7">
    <location>
        <begin position="52"/>
        <end position="73"/>
    </location>
</feature>
<evidence type="ECO:0000256" key="1">
    <source>
        <dbReference type="ARBA" id="ARBA00004141"/>
    </source>
</evidence>
<organism evidence="9 10">
    <name type="scientific">Gnomoniopsis smithogilvyi</name>
    <dbReference type="NCBI Taxonomy" id="1191159"/>
    <lineage>
        <taxon>Eukaryota</taxon>
        <taxon>Fungi</taxon>
        <taxon>Dikarya</taxon>
        <taxon>Ascomycota</taxon>
        <taxon>Pezizomycotina</taxon>
        <taxon>Sordariomycetes</taxon>
        <taxon>Sordariomycetidae</taxon>
        <taxon>Diaporthales</taxon>
        <taxon>Gnomoniaceae</taxon>
        <taxon>Gnomoniopsis</taxon>
    </lineage>
</organism>
<dbReference type="EMBL" id="JAPEVB010000006">
    <property type="protein sequence ID" value="KAJ4386634.1"/>
    <property type="molecule type" value="Genomic_DNA"/>
</dbReference>
<proteinExistence type="inferred from homology"/>
<reference evidence="9" key="1">
    <citation type="submission" date="2022-10" db="EMBL/GenBank/DDBJ databases">
        <title>Tapping the CABI collections for fungal endophytes: first genome assemblies for Collariella, Neodidymelliopsis, Ascochyta clinopodiicola, Didymella pomorum, Didymosphaeria variabile, Neocosmospora piperis and Neocucurbitaria cava.</title>
        <authorList>
            <person name="Hill R."/>
        </authorList>
    </citation>
    <scope>NUCLEOTIDE SEQUENCE</scope>
    <source>
        <strain evidence="9">IMI 355082</strain>
    </source>
</reference>
<feature type="region of interest" description="Disordered" evidence="6">
    <location>
        <begin position="292"/>
        <end position="321"/>
    </location>
</feature>